<accession>A0ABU2FUW4</accession>
<proteinExistence type="predicted"/>
<gene>
    <name evidence="2" type="ORF">NDI86_20855</name>
</gene>
<dbReference type="Proteomes" id="UP001268864">
    <property type="component" value="Unassembled WGS sequence"/>
</dbReference>
<dbReference type="Pfam" id="PF26161">
    <property type="entry name" value="DUF8044"/>
    <property type="match status" value="1"/>
</dbReference>
<dbReference type="RefSeq" id="WP_310902216.1">
    <property type="nucleotide sequence ID" value="NZ_JAMQOS010000009.1"/>
</dbReference>
<keyword evidence="1" id="KW-0472">Membrane</keyword>
<evidence type="ECO:0000256" key="1">
    <source>
        <dbReference type="SAM" id="Phobius"/>
    </source>
</evidence>
<protein>
    <submittedName>
        <fullName evidence="2">Uncharacterized protein</fullName>
    </submittedName>
</protein>
<feature type="transmembrane region" description="Helical" evidence="1">
    <location>
        <begin position="65"/>
        <end position="83"/>
    </location>
</feature>
<keyword evidence="1" id="KW-0812">Transmembrane</keyword>
<comment type="caution">
    <text evidence="2">The sequence shown here is derived from an EMBL/GenBank/DDBJ whole genome shotgun (WGS) entry which is preliminary data.</text>
</comment>
<sequence>MVTASQRQFLLAQAGWTAAASALLWVVGSLTAELVFVASFLGFALVTALTAPLHDRPAWRSWLRWPLLVGTLVFLVVVGLRTLEKFAGLY</sequence>
<reference evidence="2 3" key="1">
    <citation type="submission" date="2022-06" db="EMBL/GenBank/DDBJ databases">
        <title>Halomicroarcula sp. a new haloarchaeum isolate from saline soil.</title>
        <authorList>
            <person name="Strakova D."/>
            <person name="Galisteo C."/>
            <person name="Sanchez-Porro C."/>
            <person name="Ventosa A."/>
        </authorList>
    </citation>
    <scope>NUCLEOTIDE SEQUENCE [LARGE SCALE GENOMIC DNA]</scope>
    <source>
        <strain evidence="2 3">S3CR25-11</strain>
    </source>
</reference>
<name>A0ABU2FUW4_9EURY</name>
<organism evidence="2 3">
    <name type="scientific">Haloarcula onubensis</name>
    <dbReference type="NCBI Taxonomy" id="2950539"/>
    <lineage>
        <taxon>Archaea</taxon>
        <taxon>Methanobacteriati</taxon>
        <taxon>Methanobacteriota</taxon>
        <taxon>Stenosarchaea group</taxon>
        <taxon>Halobacteria</taxon>
        <taxon>Halobacteriales</taxon>
        <taxon>Haloarculaceae</taxon>
        <taxon>Haloarcula</taxon>
    </lineage>
</organism>
<keyword evidence="1" id="KW-1133">Transmembrane helix</keyword>
<evidence type="ECO:0000313" key="3">
    <source>
        <dbReference type="Proteomes" id="UP001268864"/>
    </source>
</evidence>
<dbReference type="InterPro" id="IPR058357">
    <property type="entry name" value="DUF8044"/>
</dbReference>
<evidence type="ECO:0000313" key="2">
    <source>
        <dbReference type="EMBL" id="MDS0284551.1"/>
    </source>
</evidence>
<dbReference type="EMBL" id="JAMQOS010000009">
    <property type="protein sequence ID" value="MDS0284551.1"/>
    <property type="molecule type" value="Genomic_DNA"/>
</dbReference>
<keyword evidence="3" id="KW-1185">Reference proteome</keyword>